<reference evidence="8" key="2">
    <citation type="submission" date="2020-05" db="UniProtKB">
        <authorList>
            <consortium name="EnsemblMetazoa"/>
        </authorList>
    </citation>
    <scope>IDENTIFICATION</scope>
    <source>
        <strain evidence="8">A-37</strain>
    </source>
</reference>
<keyword evidence="1 7" id="KW-0812">Transmembrane</keyword>
<feature type="region of interest" description="Disordered" evidence="6">
    <location>
        <begin position="1"/>
        <end position="22"/>
    </location>
</feature>
<protein>
    <recommendedName>
        <fullName evidence="10">Vacuolar ATPase assembly integral membrane protein VMA21 homolog</fullName>
    </recommendedName>
</protein>
<evidence type="ECO:0000313" key="8">
    <source>
        <dbReference type="EnsemblMetazoa" id="ACUA010596-PA"/>
    </source>
</evidence>
<accession>A0A182M6D4</accession>
<feature type="transmembrane region" description="Helical" evidence="7">
    <location>
        <begin position="28"/>
        <end position="48"/>
    </location>
</feature>
<keyword evidence="9" id="KW-1185">Reference proteome</keyword>
<evidence type="ECO:0000256" key="5">
    <source>
        <dbReference type="ARBA" id="ARBA00023329"/>
    </source>
</evidence>
<dbReference type="EMBL" id="AXCM01000273">
    <property type="status" value="NOT_ANNOTATED_CDS"/>
    <property type="molecule type" value="Genomic_DNA"/>
</dbReference>
<dbReference type="InterPro" id="IPR019013">
    <property type="entry name" value="Vma21"/>
</dbReference>
<evidence type="ECO:0000256" key="1">
    <source>
        <dbReference type="ARBA" id="ARBA00022692"/>
    </source>
</evidence>
<dbReference type="STRING" id="139723.A0A182M6D4"/>
<evidence type="ECO:0000313" key="9">
    <source>
        <dbReference type="Proteomes" id="UP000075883"/>
    </source>
</evidence>
<evidence type="ECO:0008006" key="10">
    <source>
        <dbReference type="Google" id="ProtNLM"/>
    </source>
</evidence>
<feature type="region of interest" description="Disordered" evidence="6">
    <location>
        <begin position="92"/>
        <end position="116"/>
    </location>
</feature>
<feature type="transmembrane region" description="Helical" evidence="7">
    <location>
        <begin position="68"/>
        <end position="86"/>
    </location>
</feature>
<name>A0A182M6D4_9DIPT</name>
<organism evidence="8 9">
    <name type="scientific">Anopheles culicifacies</name>
    <dbReference type="NCBI Taxonomy" id="139723"/>
    <lineage>
        <taxon>Eukaryota</taxon>
        <taxon>Metazoa</taxon>
        <taxon>Ecdysozoa</taxon>
        <taxon>Arthropoda</taxon>
        <taxon>Hexapoda</taxon>
        <taxon>Insecta</taxon>
        <taxon>Pterygota</taxon>
        <taxon>Neoptera</taxon>
        <taxon>Endopterygota</taxon>
        <taxon>Diptera</taxon>
        <taxon>Nematocera</taxon>
        <taxon>Culicoidea</taxon>
        <taxon>Culicidae</taxon>
        <taxon>Anophelinae</taxon>
        <taxon>Anopheles</taxon>
        <taxon>culicifacies species complex</taxon>
    </lineage>
</organism>
<dbReference type="Proteomes" id="UP000075883">
    <property type="component" value="Unassembled WGS sequence"/>
</dbReference>
<reference evidence="9" key="1">
    <citation type="submission" date="2013-09" db="EMBL/GenBank/DDBJ databases">
        <title>The Genome Sequence of Anopheles culicifacies species A.</title>
        <authorList>
            <consortium name="The Broad Institute Genomics Platform"/>
            <person name="Neafsey D.E."/>
            <person name="Besansky N."/>
            <person name="Howell P."/>
            <person name="Walton C."/>
            <person name="Young S.K."/>
            <person name="Zeng Q."/>
            <person name="Gargeya S."/>
            <person name="Fitzgerald M."/>
            <person name="Haas B."/>
            <person name="Abouelleil A."/>
            <person name="Allen A.W."/>
            <person name="Alvarado L."/>
            <person name="Arachchi H.M."/>
            <person name="Berlin A.M."/>
            <person name="Chapman S.B."/>
            <person name="Gainer-Dewar J."/>
            <person name="Goldberg J."/>
            <person name="Griggs A."/>
            <person name="Gujja S."/>
            <person name="Hansen M."/>
            <person name="Howarth C."/>
            <person name="Imamovic A."/>
            <person name="Ireland A."/>
            <person name="Larimer J."/>
            <person name="McCowan C."/>
            <person name="Murphy C."/>
            <person name="Pearson M."/>
            <person name="Poon T.W."/>
            <person name="Priest M."/>
            <person name="Roberts A."/>
            <person name="Saif S."/>
            <person name="Shea T."/>
            <person name="Sisk P."/>
            <person name="Sykes S."/>
            <person name="Wortman J."/>
            <person name="Nusbaum C."/>
            <person name="Birren B."/>
        </authorList>
    </citation>
    <scope>NUCLEOTIDE SEQUENCE [LARGE SCALE GENOMIC DNA]</scope>
    <source>
        <strain evidence="9">A-37</strain>
    </source>
</reference>
<keyword evidence="3 7" id="KW-1133">Transmembrane helix</keyword>
<dbReference type="VEuPathDB" id="VectorBase:ACUA010596"/>
<dbReference type="AlphaFoldDB" id="A0A182M6D4"/>
<evidence type="ECO:0000256" key="2">
    <source>
        <dbReference type="ARBA" id="ARBA00022824"/>
    </source>
</evidence>
<evidence type="ECO:0000256" key="3">
    <source>
        <dbReference type="ARBA" id="ARBA00022989"/>
    </source>
</evidence>
<evidence type="ECO:0000256" key="7">
    <source>
        <dbReference type="SAM" id="Phobius"/>
    </source>
</evidence>
<dbReference type="Pfam" id="PF09446">
    <property type="entry name" value="VMA21"/>
    <property type="match status" value="1"/>
</dbReference>
<dbReference type="GO" id="GO:0031410">
    <property type="term" value="C:cytoplasmic vesicle"/>
    <property type="evidence" value="ECO:0007669"/>
    <property type="project" value="UniProtKB-KW"/>
</dbReference>
<evidence type="ECO:0000256" key="6">
    <source>
        <dbReference type="SAM" id="MobiDB-lite"/>
    </source>
</evidence>
<keyword evidence="4 7" id="KW-0472">Membrane</keyword>
<sequence>MDNNTPSVPDRRQEYDDNPATQRETSSALGWLLLYSTAMFTLPFAAFYSTRYALTHYLHIDGFPNTCGSVVAAVLVVNLIILLYALRGYEDAKEDDNHTPPEDGTSEGKVESKKKQ</sequence>
<dbReference type="GO" id="GO:0070072">
    <property type="term" value="P:vacuolar proton-transporting V-type ATPase complex assembly"/>
    <property type="evidence" value="ECO:0007669"/>
    <property type="project" value="InterPro"/>
</dbReference>
<proteinExistence type="predicted"/>
<dbReference type="EnsemblMetazoa" id="ACUA010596-RA">
    <property type="protein sequence ID" value="ACUA010596-PA"/>
    <property type="gene ID" value="ACUA010596"/>
</dbReference>
<keyword evidence="5" id="KW-0968">Cytoplasmic vesicle</keyword>
<keyword evidence="2" id="KW-0256">Endoplasmic reticulum</keyword>
<evidence type="ECO:0000256" key="4">
    <source>
        <dbReference type="ARBA" id="ARBA00023136"/>
    </source>
</evidence>